<organism evidence="1 2">
    <name type="scientific">Capnocytophaga canis</name>
    <dbReference type="NCBI Taxonomy" id="1848903"/>
    <lineage>
        <taxon>Bacteria</taxon>
        <taxon>Pseudomonadati</taxon>
        <taxon>Bacteroidota</taxon>
        <taxon>Flavobacteriia</taxon>
        <taxon>Flavobacteriales</taxon>
        <taxon>Flavobacteriaceae</taxon>
        <taxon>Capnocytophaga</taxon>
    </lineage>
</organism>
<dbReference type="AlphaFoldDB" id="A0A0B7ID84"/>
<dbReference type="EMBL" id="CDOI01000163">
    <property type="protein sequence ID" value="CEN47957.1"/>
    <property type="molecule type" value="Genomic_DNA"/>
</dbReference>
<name>A0A0B7ID84_9FLAO</name>
<proteinExistence type="predicted"/>
<reference evidence="1 2" key="1">
    <citation type="submission" date="2015-01" db="EMBL/GenBank/DDBJ databases">
        <authorList>
            <person name="Xiang T."/>
            <person name="Song Y."/>
            <person name="Huang L."/>
            <person name="Wang B."/>
            <person name="Wu P."/>
        </authorList>
    </citation>
    <scope>NUCLEOTIDE SEQUENCE [LARGE SCALE GENOMIC DNA]</scope>
    <source>
        <strain evidence="1 2">CcD38</strain>
    </source>
</reference>
<sequence length="64" mass="6760">MVKVIIPLMSAVAPVAVSDKIAVAPINGSFVSLSFMTALNVFCPNTVFMLNATISSKMILNFIA</sequence>
<evidence type="ECO:0000313" key="1">
    <source>
        <dbReference type="EMBL" id="CEN47957.1"/>
    </source>
</evidence>
<keyword evidence="2" id="KW-1185">Reference proteome</keyword>
<gene>
    <name evidence="1" type="ORF">CCAND38_500032</name>
</gene>
<evidence type="ECO:0000313" key="2">
    <source>
        <dbReference type="Proteomes" id="UP000045051"/>
    </source>
</evidence>
<protein>
    <submittedName>
        <fullName evidence="1">Uncharacterized protein</fullName>
    </submittedName>
</protein>
<accession>A0A0B7ID84</accession>
<dbReference type="Proteomes" id="UP000045051">
    <property type="component" value="Unassembled WGS sequence"/>
</dbReference>